<dbReference type="SMART" id="SM00267">
    <property type="entry name" value="GGDEF"/>
    <property type="match status" value="1"/>
</dbReference>
<keyword evidence="4" id="KW-0812">Transmembrane</keyword>
<organism evidence="6">
    <name type="scientific">Tunturiibacter gelidiferens</name>
    <dbReference type="NCBI Taxonomy" id="3069689"/>
    <lineage>
        <taxon>Bacteria</taxon>
        <taxon>Pseudomonadati</taxon>
        <taxon>Acidobacteriota</taxon>
        <taxon>Terriglobia</taxon>
        <taxon>Terriglobales</taxon>
        <taxon>Acidobacteriaceae</taxon>
        <taxon>Tunturiibacter</taxon>
    </lineage>
</organism>
<dbReference type="Pfam" id="PF00990">
    <property type="entry name" value="GGDEF"/>
    <property type="match status" value="1"/>
</dbReference>
<evidence type="ECO:0000256" key="1">
    <source>
        <dbReference type="ARBA" id="ARBA00012528"/>
    </source>
</evidence>
<feature type="transmembrane region" description="Helical" evidence="4">
    <location>
        <begin position="22"/>
        <end position="45"/>
    </location>
</feature>
<keyword evidence="4" id="KW-1133">Transmembrane helix</keyword>
<dbReference type="EC" id="2.7.7.65" evidence="1"/>
<dbReference type="KEGG" id="tgi:RBB81_02995"/>
<dbReference type="InterPro" id="IPR029016">
    <property type="entry name" value="GAF-like_dom_sf"/>
</dbReference>
<proteinExistence type="predicted"/>
<dbReference type="CDD" id="cd01949">
    <property type="entry name" value="GGDEF"/>
    <property type="match status" value="1"/>
</dbReference>
<dbReference type="EMBL" id="CP132938">
    <property type="protein sequence ID" value="XCB22907.1"/>
    <property type="molecule type" value="Genomic_DNA"/>
</dbReference>
<feature type="domain" description="GGDEF" evidence="5">
    <location>
        <begin position="431"/>
        <end position="565"/>
    </location>
</feature>
<evidence type="ECO:0000313" key="6">
    <source>
        <dbReference type="EMBL" id="XCB22907.1"/>
    </source>
</evidence>
<dbReference type="GO" id="GO:0052621">
    <property type="term" value="F:diguanylate cyclase activity"/>
    <property type="evidence" value="ECO:0007669"/>
    <property type="project" value="UniProtKB-EC"/>
</dbReference>
<dbReference type="GO" id="GO:0043709">
    <property type="term" value="P:cell adhesion involved in single-species biofilm formation"/>
    <property type="evidence" value="ECO:0007669"/>
    <property type="project" value="TreeGrafter"/>
</dbReference>
<dbReference type="SUPFAM" id="SSF55073">
    <property type="entry name" value="Nucleotide cyclase"/>
    <property type="match status" value="1"/>
</dbReference>
<dbReference type="GO" id="GO:1902201">
    <property type="term" value="P:negative regulation of bacterial-type flagellum-dependent cell motility"/>
    <property type="evidence" value="ECO:0007669"/>
    <property type="project" value="TreeGrafter"/>
</dbReference>
<dbReference type="Gene3D" id="3.30.70.270">
    <property type="match status" value="1"/>
</dbReference>
<keyword evidence="3" id="KW-0175">Coiled coil</keyword>
<reference evidence="6" key="2">
    <citation type="journal article" date="2024" name="Environ. Microbiol.">
        <title>Genome analysis and description of Tunturibacter gen. nov. expands the diversity of Terriglobia in tundra soils.</title>
        <authorList>
            <person name="Messyasz A."/>
            <person name="Mannisto M.K."/>
            <person name="Kerkhof L.J."/>
            <person name="Haggblom M.M."/>
        </authorList>
    </citation>
    <scope>NUCLEOTIDE SEQUENCE</scope>
    <source>
        <strain evidence="6">M8UP39</strain>
    </source>
</reference>
<evidence type="ECO:0000259" key="5">
    <source>
        <dbReference type="PROSITE" id="PS50887"/>
    </source>
</evidence>
<comment type="catalytic activity">
    <reaction evidence="2">
        <text>2 GTP = 3',3'-c-di-GMP + 2 diphosphate</text>
        <dbReference type="Rhea" id="RHEA:24898"/>
        <dbReference type="ChEBI" id="CHEBI:33019"/>
        <dbReference type="ChEBI" id="CHEBI:37565"/>
        <dbReference type="ChEBI" id="CHEBI:58805"/>
        <dbReference type="EC" id="2.7.7.65"/>
    </reaction>
</comment>
<name>A0AAU7Z1X2_9BACT</name>
<evidence type="ECO:0000256" key="3">
    <source>
        <dbReference type="SAM" id="Coils"/>
    </source>
</evidence>
<evidence type="ECO:0000256" key="4">
    <source>
        <dbReference type="SAM" id="Phobius"/>
    </source>
</evidence>
<dbReference type="PANTHER" id="PTHR45138:SF9">
    <property type="entry name" value="DIGUANYLATE CYCLASE DGCM-RELATED"/>
    <property type="match status" value="1"/>
</dbReference>
<dbReference type="PROSITE" id="PS50887">
    <property type="entry name" value="GGDEF"/>
    <property type="match status" value="1"/>
</dbReference>
<feature type="transmembrane region" description="Helical" evidence="4">
    <location>
        <begin position="186"/>
        <end position="208"/>
    </location>
</feature>
<dbReference type="GO" id="GO:0005886">
    <property type="term" value="C:plasma membrane"/>
    <property type="evidence" value="ECO:0007669"/>
    <property type="project" value="TreeGrafter"/>
</dbReference>
<keyword evidence="6" id="KW-0548">Nucleotidyltransferase</keyword>
<dbReference type="Gene3D" id="3.30.450.40">
    <property type="match status" value="1"/>
</dbReference>
<evidence type="ECO:0000256" key="2">
    <source>
        <dbReference type="ARBA" id="ARBA00034247"/>
    </source>
</evidence>
<keyword evidence="4" id="KW-0472">Membrane</keyword>
<dbReference type="SUPFAM" id="SSF55781">
    <property type="entry name" value="GAF domain-like"/>
    <property type="match status" value="1"/>
</dbReference>
<dbReference type="NCBIfam" id="TIGR00254">
    <property type="entry name" value="GGDEF"/>
    <property type="match status" value="1"/>
</dbReference>
<keyword evidence="6" id="KW-0808">Transferase</keyword>
<feature type="coiled-coil region" evidence="3">
    <location>
        <begin position="214"/>
        <end position="245"/>
    </location>
</feature>
<protein>
    <recommendedName>
        <fullName evidence="1">diguanylate cyclase</fullName>
        <ecNumber evidence="1">2.7.7.65</ecNumber>
    </recommendedName>
</protein>
<dbReference type="InterPro" id="IPR050469">
    <property type="entry name" value="Diguanylate_Cyclase"/>
</dbReference>
<dbReference type="PANTHER" id="PTHR45138">
    <property type="entry name" value="REGULATORY COMPONENTS OF SENSORY TRANSDUCTION SYSTEM"/>
    <property type="match status" value="1"/>
</dbReference>
<sequence length="593" mass="65729">MPSLHATFGDQIRSTPLKPSRVIPLLVVCAVCAIVFTCAGGFIVYTNTQHLISARNWLDHSNSVLTSLQTEAQRLDRVGYEIQLYEATGDAAEKLAAQTAAVSLHAGVLNLESLLNDNASQMRHLQDLDTQVRNLTKAIDGFERPGVVPERQIQDCRRSINTVQEEERGLLRQRSDESQNSRDRSLLSGAGYLGFSLFVVIVLFAFLLRDAVRRRSFERRISLANDQLEATIEELERRGAEAILLKNARDELQLCVTAKEAQGCAVRHFRELVPGSSGATLIINNSRSMLEVAATWNDPSALSDAFDMDACCGLRAGRLRWRRPGQSELHCSHFAGSGPENYVCIPLAAQGDTLGFVYLSFPSKEIADLADGRMQLVQEMVELASMAIAGLNLRAKLESQSIRDGLTSLFNRHFMEIALEREVQRAVRRHTSLAVLMLDVDHFKAFNDTFGHEAGDVVLRKVAECFQQSVRSEDVVCRYGGEEFVILLPEITEELALAKANTIRHNVNRLRMKFKAEVLRPVSVSIGLAMYPAPARDATDLLRMADHALYDAKRGGRDRVVVARESFSDHGDKRLSAVLSQVSEASESSPVVV</sequence>
<dbReference type="InterPro" id="IPR029787">
    <property type="entry name" value="Nucleotide_cyclase"/>
</dbReference>
<dbReference type="FunFam" id="3.30.70.270:FF:000001">
    <property type="entry name" value="Diguanylate cyclase domain protein"/>
    <property type="match status" value="1"/>
</dbReference>
<dbReference type="InterPro" id="IPR000160">
    <property type="entry name" value="GGDEF_dom"/>
</dbReference>
<reference evidence="6" key="1">
    <citation type="submission" date="2023-08" db="EMBL/GenBank/DDBJ databases">
        <authorList>
            <person name="Messyasz A."/>
            <person name="Mannisto M.K."/>
            <person name="Kerkhof L.J."/>
            <person name="Haggblom M."/>
        </authorList>
    </citation>
    <scope>NUCLEOTIDE SEQUENCE</scope>
    <source>
        <strain evidence="6">M8UP39</strain>
    </source>
</reference>
<accession>A0AAU7Z1X2</accession>
<dbReference type="RefSeq" id="WP_353072676.1">
    <property type="nucleotide sequence ID" value="NZ_CP132938.1"/>
</dbReference>
<dbReference type="InterPro" id="IPR043128">
    <property type="entry name" value="Rev_trsase/Diguanyl_cyclase"/>
</dbReference>
<gene>
    <name evidence="6" type="ORF">RBB81_02995</name>
</gene>
<dbReference type="AlphaFoldDB" id="A0AAU7Z1X2"/>